<protein>
    <recommendedName>
        <fullName evidence="1">Transcription factor zinc-finger domain-containing protein</fullName>
    </recommendedName>
</protein>
<dbReference type="InterPro" id="IPR027392">
    <property type="entry name" value="TF_Znf"/>
</dbReference>
<accession>A0A5B9QAE9</accession>
<feature type="domain" description="Transcription factor zinc-finger" evidence="1">
    <location>
        <begin position="62"/>
        <end position="102"/>
    </location>
</feature>
<reference evidence="2 3" key="1">
    <citation type="submission" date="2019-08" db="EMBL/GenBank/DDBJ databases">
        <title>Deep-cultivation of Planctomycetes and their phenomic and genomic characterization uncovers novel biology.</title>
        <authorList>
            <person name="Wiegand S."/>
            <person name="Jogler M."/>
            <person name="Boedeker C."/>
            <person name="Pinto D."/>
            <person name="Vollmers J."/>
            <person name="Rivas-Marin E."/>
            <person name="Kohn T."/>
            <person name="Peeters S.H."/>
            <person name="Heuer A."/>
            <person name="Rast P."/>
            <person name="Oberbeckmann S."/>
            <person name="Bunk B."/>
            <person name="Jeske O."/>
            <person name="Meyerdierks A."/>
            <person name="Storesund J.E."/>
            <person name="Kallscheuer N."/>
            <person name="Luecker S."/>
            <person name="Lage O.M."/>
            <person name="Pohl T."/>
            <person name="Merkel B.J."/>
            <person name="Hornburger P."/>
            <person name="Mueller R.-W."/>
            <person name="Bruemmer F."/>
            <person name="Labrenz M."/>
            <person name="Spormann A.M."/>
            <person name="Op den Camp H."/>
            <person name="Overmann J."/>
            <person name="Amann R."/>
            <person name="Jetten M.S.M."/>
            <person name="Mascher T."/>
            <person name="Medema M.H."/>
            <person name="Devos D.P."/>
            <person name="Kaster A.-K."/>
            <person name="Ovreas L."/>
            <person name="Rohde M."/>
            <person name="Galperin M.Y."/>
            <person name="Jogler C."/>
        </authorList>
    </citation>
    <scope>NUCLEOTIDE SEQUENCE [LARGE SCALE GENOMIC DNA]</scope>
    <source>
        <strain evidence="2 3">Pr1d</strain>
    </source>
</reference>
<dbReference type="OrthoDB" id="9814037at2"/>
<dbReference type="RefSeq" id="WP_148074379.1">
    <property type="nucleotide sequence ID" value="NZ_CP042913.1"/>
</dbReference>
<gene>
    <name evidence="2" type="ORF">Pr1d_32550</name>
</gene>
<evidence type="ECO:0000313" key="3">
    <source>
        <dbReference type="Proteomes" id="UP000323917"/>
    </source>
</evidence>
<sequence length="142" mass="16200">MHCPKCNQTSLKPYKFKRSDVVVDVCERCKGVWFDANELNEVLPVASKDLQVPNDAKPTGMTCPKCLVPLEAFDYPQTYVKIDMCRVCKGLWLYKSELKEIKIVRGHLEKKGKLESHAPVEGIKGEALTWVNWAIDKLSQFD</sequence>
<organism evidence="2 3">
    <name type="scientific">Bythopirellula goksoeyrii</name>
    <dbReference type="NCBI Taxonomy" id="1400387"/>
    <lineage>
        <taxon>Bacteria</taxon>
        <taxon>Pseudomonadati</taxon>
        <taxon>Planctomycetota</taxon>
        <taxon>Planctomycetia</taxon>
        <taxon>Pirellulales</taxon>
        <taxon>Lacipirellulaceae</taxon>
        <taxon>Bythopirellula</taxon>
    </lineage>
</organism>
<dbReference type="Proteomes" id="UP000323917">
    <property type="component" value="Chromosome"/>
</dbReference>
<evidence type="ECO:0000313" key="2">
    <source>
        <dbReference type="EMBL" id="QEG35947.1"/>
    </source>
</evidence>
<dbReference type="AlphaFoldDB" id="A0A5B9QAE9"/>
<proteinExistence type="predicted"/>
<keyword evidence="3" id="KW-1185">Reference proteome</keyword>
<evidence type="ECO:0000259" key="1">
    <source>
        <dbReference type="Pfam" id="PF13453"/>
    </source>
</evidence>
<dbReference type="EMBL" id="CP042913">
    <property type="protein sequence ID" value="QEG35947.1"/>
    <property type="molecule type" value="Genomic_DNA"/>
</dbReference>
<dbReference type="KEGG" id="bgok:Pr1d_32550"/>
<name>A0A5B9QAE9_9BACT</name>
<feature type="domain" description="Transcription factor zinc-finger" evidence="1">
    <location>
        <begin position="2"/>
        <end position="42"/>
    </location>
</feature>
<dbReference type="Pfam" id="PF13453">
    <property type="entry name" value="Zn_ribbon_TFIIB"/>
    <property type="match status" value="2"/>
</dbReference>